<dbReference type="HOGENOM" id="CLU_689189_0_0_1"/>
<evidence type="ECO:0000259" key="1">
    <source>
        <dbReference type="SMART" id="SM01140"/>
    </source>
</evidence>
<feature type="domain" description="Formin GTPase-binding" evidence="1">
    <location>
        <begin position="46"/>
        <end position="236"/>
    </location>
</feature>
<gene>
    <name evidence="3" type="primary">rid1</name>
    <name evidence="2" type="ORF">SJAG_03229</name>
</gene>
<dbReference type="VEuPathDB" id="FungiDB:SJAG_03229"/>
<sequence length="407" mass="47253">MRTKAMDTYRSVKRYFSSRSGNSLTRSSQNASIGELDDAMATRKSSATLSDETSSQYFDELIKSQVLSSEAEKNLQSLNEDIKVKILESMQHEKQRKQLRLKPWKRKKENYKHPGEFITYIVTCPMEQIDETIIHKLSLLLRNEQVSWVEEFIEGGGFAAAYCIIDKIGRLQWREDKHDAILEQFLLCIKAMCTVQLGVDSLLRSCNNVSNLVHFLLSEKQPSDFSVRDTIMHVISSFFKAHQDPRRGALAVFELLRNHEKPSEEHDFMRAAKVDRPYRRWVVELEEVSRDVFWVWNHQENTIDALEPNSEAAEAPIGFIGGIETEATGYLSSHLRLINSMLAALPDDERYQKRVDLQMSGLERIMALRWRKCSFKFHTKLHSALREWVRAAEKDNWNTNFVRTGQM</sequence>
<proteinExistence type="predicted"/>
<dbReference type="PANTHER" id="PTHR47102">
    <property type="entry name" value="PROTEIN BNI1"/>
    <property type="match status" value="1"/>
</dbReference>
<dbReference type="JaponicusDB" id="SJAG_03229">
    <property type="gene designation" value="rid1"/>
</dbReference>
<dbReference type="OMA" id="VFWVWNH"/>
<dbReference type="Pfam" id="PF06371">
    <property type="entry name" value="Drf_GBD"/>
    <property type="match status" value="1"/>
</dbReference>
<dbReference type="OrthoDB" id="2155261at2759"/>
<dbReference type="eggNOG" id="ENOG502RXE8">
    <property type="taxonomic scope" value="Eukaryota"/>
</dbReference>
<evidence type="ECO:0000313" key="4">
    <source>
        <dbReference type="Proteomes" id="UP000001744"/>
    </source>
</evidence>
<dbReference type="PANTHER" id="PTHR47102:SF2">
    <property type="entry name" value="PROTEIN BNI1"/>
    <property type="match status" value="1"/>
</dbReference>
<protein>
    <submittedName>
        <fullName evidence="2">GTPase binding protein Rid1</fullName>
    </submittedName>
</protein>
<dbReference type="Gene3D" id="1.25.10.10">
    <property type="entry name" value="Leucine-rich Repeat Variant"/>
    <property type="match status" value="1"/>
</dbReference>
<dbReference type="SUPFAM" id="SSF48371">
    <property type="entry name" value="ARM repeat"/>
    <property type="match status" value="1"/>
</dbReference>
<dbReference type="GO" id="GO:0031267">
    <property type="term" value="F:small GTPase binding"/>
    <property type="evidence" value="ECO:0007669"/>
    <property type="project" value="InterPro"/>
</dbReference>
<name>B6K3N9_SCHJY</name>
<dbReference type="GO" id="GO:0003779">
    <property type="term" value="F:actin binding"/>
    <property type="evidence" value="ECO:0007669"/>
    <property type="project" value="InterPro"/>
</dbReference>
<dbReference type="SMART" id="SM01140">
    <property type="entry name" value="Drf_GBD"/>
    <property type="match status" value="1"/>
</dbReference>
<dbReference type="InterPro" id="IPR011989">
    <property type="entry name" value="ARM-like"/>
</dbReference>
<keyword evidence="4" id="KW-1185">Reference proteome</keyword>
<dbReference type="Proteomes" id="UP000001744">
    <property type="component" value="Unassembled WGS sequence"/>
</dbReference>
<organism evidence="2 4">
    <name type="scientific">Schizosaccharomyces japonicus (strain yFS275 / FY16936)</name>
    <name type="common">Fission yeast</name>
    <dbReference type="NCBI Taxonomy" id="402676"/>
    <lineage>
        <taxon>Eukaryota</taxon>
        <taxon>Fungi</taxon>
        <taxon>Dikarya</taxon>
        <taxon>Ascomycota</taxon>
        <taxon>Taphrinomycotina</taxon>
        <taxon>Schizosaccharomycetes</taxon>
        <taxon>Schizosaccharomycetales</taxon>
        <taxon>Schizosaccharomycetaceae</taxon>
        <taxon>Schizosaccharomyces</taxon>
    </lineage>
</organism>
<dbReference type="AlphaFoldDB" id="B6K3N9"/>
<dbReference type="InterPro" id="IPR010473">
    <property type="entry name" value="GTPase-bd"/>
</dbReference>
<dbReference type="EMBL" id="KE651167">
    <property type="protein sequence ID" value="EEB08096.2"/>
    <property type="molecule type" value="Genomic_DNA"/>
</dbReference>
<dbReference type="GeneID" id="7049137"/>
<dbReference type="InterPro" id="IPR016024">
    <property type="entry name" value="ARM-type_fold"/>
</dbReference>
<dbReference type="InterPro" id="IPR051661">
    <property type="entry name" value="Actin_filament_regulator"/>
</dbReference>
<dbReference type="GO" id="GO:0030036">
    <property type="term" value="P:actin cytoskeleton organization"/>
    <property type="evidence" value="ECO:0007669"/>
    <property type="project" value="InterPro"/>
</dbReference>
<dbReference type="RefSeq" id="XP_002174389.2">
    <property type="nucleotide sequence ID" value="XM_002174353.2"/>
</dbReference>
<evidence type="ECO:0000313" key="3">
    <source>
        <dbReference type="JaponicusDB" id="SJAG_03229"/>
    </source>
</evidence>
<reference evidence="2 4" key="1">
    <citation type="journal article" date="2011" name="Science">
        <title>Comparative functional genomics of the fission yeasts.</title>
        <authorList>
            <person name="Rhind N."/>
            <person name="Chen Z."/>
            <person name="Yassour M."/>
            <person name="Thompson D.A."/>
            <person name="Haas B.J."/>
            <person name="Habib N."/>
            <person name="Wapinski I."/>
            <person name="Roy S."/>
            <person name="Lin M.F."/>
            <person name="Heiman D.I."/>
            <person name="Young S.K."/>
            <person name="Furuya K."/>
            <person name="Guo Y."/>
            <person name="Pidoux A."/>
            <person name="Chen H.M."/>
            <person name="Robbertse B."/>
            <person name="Goldberg J.M."/>
            <person name="Aoki K."/>
            <person name="Bayne E.H."/>
            <person name="Berlin A.M."/>
            <person name="Desjardins C.A."/>
            <person name="Dobbs E."/>
            <person name="Dukaj L."/>
            <person name="Fan L."/>
            <person name="FitzGerald M.G."/>
            <person name="French C."/>
            <person name="Gujja S."/>
            <person name="Hansen K."/>
            <person name="Keifenheim D."/>
            <person name="Levin J.Z."/>
            <person name="Mosher R.A."/>
            <person name="Mueller C.A."/>
            <person name="Pfiffner J."/>
            <person name="Priest M."/>
            <person name="Russ C."/>
            <person name="Smialowska A."/>
            <person name="Swoboda P."/>
            <person name="Sykes S.M."/>
            <person name="Vaughn M."/>
            <person name="Vengrova S."/>
            <person name="Yoder R."/>
            <person name="Zeng Q."/>
            <person name="Allshire R."/>
            <person name="Baulcombe D."/>
            <person name="Birren B.W."/>
            <person name="Brown W."/>
            <person name="Ekwall K."/>
            <person name="Kellis M."/>
            <person name="Leatherwood J."/>
            <person name="Levin H."/>
            <person name="Margalit H."/>
            <person name="Martienssen R."/>
            <person name="Nieduszynski C.A."/>
            <person name="Spatafora J.W."/>
            <person name="Friedman N."/>
            <person name="Dalgaard J.Z."/>
            <person name="Baumann P."/>
            <person name="Niki H."/>
            <person name="Regev A."/>
            <person name="Nusbaum C."/>
        </authorList>
    </citation>
    <scope>NUCLEOTIDE SEQUENCE [LARGE SCALE GENOMIC DNA]</scope>
    <source>
        <strain evidence="4">yFS275 / FY16936</strain>
    </source>
</reference>
<evidence type="ECO:0000313" key="2">
    <source>
        <dbReference type="EMBL" id="EEB08096.2"/>
    </source>
</evidence>
<accession>B6K3N9</accession>